<keyword evidence="10 17" id="KW-0067">ATP-binding</keyword>
<keyword evidence="5" id="KW-0597">Phosphoprotein</keyword>
<evidence type="ECO:0000313" key="20">
    <source>
        <dbReference type="EMBL" id="CAD7454939.1"/>
    </source>
</evidence>
<sequence length="573" mass="64273">MIVHSHSVYFKLEHICTKSSAETIARSTLAKEVASEQQEDDMKSESSESENNFNLAIKEELPLCTEGGFSKIVFYSLLYTNAVADFETYNFLEKPPPVHPTEIRTSISPSSAVELNTTSALADYATEAGKRSIDVEGDDRGPNEAGPDPSAPITRRGVLTSFLTGKPMQIPEQDVRLLTLLFNYTRVFVPLQLGRCRFVSEFEKLNRIGEGTYGIVYRARDTKTDKVVALKKVRMEHEKDGLPVSGLREISVLLSCRHENIVHLKEVVVGRSLESIFLAMEYCEQDLASLLDNMQAPFSESQVKCIMLQVLRGLRYLHRNFIVHRDLKVSNLLMTDKGCVKIADFGLARWFGLPLRPMTPRVVTLWYRAPELLLQARTQTTSVDMWAAGCILGELLGHRPLLPGRSELGQLELIVDLLGTPSDAIWPEFSSLPALQSFTLKQQPYNNLKQRFPWLSSAGLRLLNFLFMYDPKKRATAEECLQSSYFKEAPLPCDPKLMPTFPQHRNLKPPKPPSIPTQVTTNPEISNSSALDAALNLPAISDLVIGFPCKEEEVGMKANHYRNSNIACEVILE</sequence>
<dbReference type="GO" id="GO:0005524">
    <property type="term" value="F:ATP binding"/>
    <property type="evidence" value="ECO:0007669"/>
    <property type="project" value="UniProtKB-UniRule"/>
</dbReference>
<keyword evidence="6" id="KW-0808">Transferase</keyword>
<evidence type="ECO:0000256" key="3">
    <source>
        <dbReference type="ARBA" id="ARBA00022490"/>
    </source>
</evidence>
<evidence type="ECO:0000256" key="18">
    <source>
        <dbReference type="SAM" id="MobiDB-lite"/>
    </source>
</evidence>
<dbReference type="GO" id="GO:0004693">
    <property type="term" value="F:cyclin-dependent protein serine/threonine kinase activity"/>
    <property type="evidence" value="ECO:0007669"/>
    <property type="project" value="InterPro"/>
</dbReference>
<evidence type="ECO:0000256" key="1">
    <source>
        <dbReference type="ARBA" id="ARBA00004120"/>
    </source>
</evidence>
<evidence type="ECO:0000256" key="15">
    <source>
        <dbReference type="ARBA" id="ARBA00069133"/>
    </source>
</evidence>
<keyword evidence="7 17" id="KW-0547">Nucleotide-binding</keyword>
<dbReference type="InterPro" id="IPR017441">
    <property type="entry name" value="Protein_kinase_ATP_BS"/>
</dbReference>
<evidence type="ECO:0000256" key="12">
    <source>
        <dbReference type="ARBA" id="ARBA00023273"/>
    </source>
</evidence>
<dbReference type="PROSITE" id="PS00108">
    <property type="entry name" value="PROTEIN_KINASE_ST"/>
    <property type="match status" value="1"/>
</dbReference>
<keyword evidence="3" id="KW-0963">Cytoplasm</keyword>
<dbReference type="Gene3D" id="3.30.200.20">
    <property type="entry name" value="Phosphorylase Kinase, domain 1"/>
    <property type="match status" value="1"/>
</dbReference>
<evidence type="ECO:0000256" key="5">
    <source>
        <dbReference type="ARBA" id="ARBA00022553"/>
    </source>
</evidence>
<dbReference type="Pfam" id="PF00069">
    <property type="entry name" value="Pkinase"/>
    <property type="match status" value="1"/>
</dbReference>
<dbReference type="SUPFAM" id="SSF56112">
    <property type="entry name" value="Protein kinase-like (PK-like)"/>
    <property type="match status" value="1"/>
</dbReference>
<evidence type="ECO:0000256" key="8">
    <source>
        <dbReference type="ARBA" id="ARBA00022777"/>
    </source>
</evidence>
<feature type="domain" description="Protein kinase" evidence="19">
    <location>
        <begin position="202"/>
        <end position="486"/>
    </location>
</feature>
<evidence type="ECO:0000256" key="2">
    <source>
        <dbReference type="ARBA" id="ARBA00006485"/>
    </source>
</evidence>
<gene>
    <name evidence="20" type="ORF">TTEB3V08_LOCUS3029</name>
</gene>
<evidence type="ECO:0000256" key="11">
    <source>
        <dbReference type="ARBA" id="ARBA00023212"/>
    </source>
</evidence>
<dbReference type="SMART" id="SM00220">
    <property type="entry name" value="S_TKc"/>
    <property type="match status" value="1"/>
</dbReference>
<evidence type="ECO:0000256" key="10">
    <source>
        <dbReference type="ARBA" id="ARBA00022840"/>
    </source>
</evidence>
<comment type="similarity">
    <text evidence="2">Belongs to the protein kinase superfamily. CMGC Ser/Thr protein kinase family. CDC2/CDKX subfamily.</text>
</comment>
<dbReference type="PROSITE" id="PS00107">
    <property type="entry name" value="PROTEIN_KINASE_ATP"/>
    <property type="match status" value="1"/>
</dbReference>
<evidence type="ECO:0000259" key="19">
    <source>
        <dbReference type="PROSITE" id="PS50011"/>
    </source>
</evidence>
<accession>A0A7R9FJW4</accession>
<evidence type="ECO:0000256" key="14">
    <source>
        <dbReference type="ARBA" id="ARBA00064010"/>
    </source>
</evidence>
<dbReference type="PANTHER" id="PTHR24056">
    <property type="entry name" value="CELL DIVISION PROTEIN KINASE"/>
    <property type="match status" value="1"/>
</dbReference>
<comment type="function">
    <text evidence="13">Cyclin-dependent kinase that phosphorylates the transcription factor ETS2 (in vitro) and positively controls its proteasomal degradation (in cells). Involved in the regulation of actin cytoskeleton organization through the phosphorylation of actin dynamics regulators such as PKN2. Is a negative regulator of ciliogenesis through phosphorylation of PKN2 and promotion of RhoA signaling.</text>
</comment>
<dbReference type="FunFam" id="3.30.200.20:FF:000256">
    <property type="entry name" value="cyclin-dependent kinase 10 isoform X2"/>
    <property type="match status" value="1"/>
</dbReference>
<protein>
    <recommendedName>
        <fullName evidence="15">Cyclin-dependent kinase 10</fullName>
    </recommendedName>
    <alternativeName>
        <fullName evidence="16">Cell division protein kinase 10</fullName>
    </alternativeName>
</protein>
<comment type="subunit">
    <text evidence="14">Heterodimer with CCNQ, the interaction is required for kinase activity. Interacts with ETS2. Interacts with PRK2.</text>
</comment>
<keyword evidence="9" id="KW-0970">Cilium biogenesis/degradation</keyword>
<feature type="binding site" evidence="17">
    <location>
        <position position="231"/>
    </location>
    <ligand>
        <name>ATP</name>
        <dbReference type="ChEBI" id="CHEBI:30616"/>
    </ligand>
</feature>
<dbReference type="PROSITE" id="PS50011">
    <property type="entry name" value="PROTEIN_KINASE_DOM"/>
    <property type="match status" value="1"/>
</dbReference>
<evidence type="ECO:0000256" key="17">
    <source>
        <dbReference type="PROSITE-ProRule" id="PRU10141"/>
    </source>
</evidence>
<evidence type="ECO:0000256" key="16">
    <source>
        <dbReference type="ARBA" id="ARBA00081094"/>
    </source>
</evidence>
<dbReference type="GO" id="GO:0030030">
    <property type="term" value="P:cell projection organization"/>
    <property type="evidence" value="ECO:0007669"/>
    <property type="project" value="UniProtKB-KW"/>
</dbReference>
<dbReference type="GO" id="GO:0005634">
    <property type="term" value="C:nucleus"/>
    <property type="evidence" value="ECO:0007669"/>
    <property type="project" value="TreeGrafter"/>
</dbReference>
<feature type="compositionally biased region" description="Basic and acidic residues" evidence="18">
    <location>
        <begin position="131"/>
        <end position="142"/>
    </location>
</feature>
<evidence type="ECO:0000256" key="9">
    <source>
        <dbReference type="ARBA" id="ARBA00022794"/>
    </source>
</evidence>
<dbReference type="InterPro" id="IPR011009">
    <property type="entry name" value="Kinase-like_dom_sf"/>
</dbReference>
<keyword evidence="11" id="KW-0206">Cytoskeleton</keyword>
<reference evidence="20" key="1">
    <citation type="submission" date="2020-11" db="EMBL/GenBank/DDBJ databases">
        <authorList>
            <person name="Tran Van P."/>
        </authorList>
    </citation>
    <scope>NUCLEOTIDE SEQUENCE</scope>
</reference>
<comment type="subcellular location">
    <subcellularLocation>
        <location evidence="1">Cytoplasm</location>
        <location evidence="1">Cytoskeleton</location>
        <location evidence="1">Cilium basal body</location>
    </subcellularLocation>
</comment>
<feature type="region of interest" description="Disordered" evidence="18">
    <location>
        <begin position="131"/>
        <end position="154"/>
    </location>
</feature>
<keyword evidence="4" id="KW-0723">Serine/threonine-protein kinase</keyword>
<keyword evidence="12" id="KW-0966">Cell projection</keyword>
<evidence type="ECO:0000256" key="4">
    <source>
        <dbReference type="ARBA" id="ARBA00022527"/>
    </source>
</evidence>
<evidence type="ECO:0000256" key="6">
    <source>
        <dbReference type="ARBA" id="ARBA00022679"/>
    </source>
</evidence>
<dbReference type="FunFam" id="1.10.510.10:FF:000289">
    <property type="entry name" value="cyclin-dependent kinase 10 isoform X2"/>
    <property type="match status" value="1"/>
</dbReference>
<keyword evidence="8" id="KW-0418">Kinase</keyword>
<evidence type="ECO:0000256" key="7">
    <source>
        <dbReference type="ARBA" id="ARBA00022741"/>
    </source>
</evidence>
<dbReference type="InterPro" id="IPR044093">
    <property type="entry name" value="STKc_CDK10"/>
</dbReference>
<dbReference type="CDD" id="cd07845">
    <property type="entry name" value="STKc_CDK10"/>
    <property type="match status" value="1"/>
</dbReference>
<dbReference type="InterPro" id="IPR000719">
    <property type="entry name" value="Prot_kinase_dom"/>
</dbReference>
<dbReference type="InterPro" id="IPR008271">
    <property type="entry name" value="Ser/Thr_kinase_AS"/>
</dbReference>
<dbReference type="Gene3D" id="1.10.510.10">
    <property type="entry name" value="Transferase(Phosphotransferase) domain 1"/>
    <property type="match status" value="1"/>
</dbReference>
<dbReference type="EMBL" id="OE000754">
    <property type="protein sequence ID" value="CAD7454939.1"/>
    <property type="molecule type" value="Genomic_DNA"/>
</dbReference>
<dbReference type="PANTHER" id="PTHR24056:SF508">
    <property type="entry name" value="CYCLIN-DEPENDENT KINASE 10"/>
    <property type="match status" value="1"/>
</dbReference>
<dbReference type="InterPro" id="IPR050108">
    <property type="entry name" value="CDK"/>
</dbReference>
<evidence type="ECO:0000256" key="13">
    <source>
        <dbReference type="ARBA" id="ARBA00059360"/>
    </source>
</evidence>
<proteinExistence type="inferred from homology"/>
<dbReference type="AlphaFoldDB" id="A0A7R9FJW4"/>
<name>A0A7R9FJW4_9NEOP</name>
<organism evidence="20">
    <name type="scientific">Timema tahoe</name>
    <dbReference type="NCBI Taxonomy" id="61484"/>
    <lineage>
        <taxon>Eukaryota</taxon>
        <taxon>Metazoa</taxon>
        <taxon>Ecdysozoa</taxon>
        <taxon>Arthropoda</taxon>
        <taxon>Hexapoda</taxon>
        <taxon>Insecta</taxon>
        <taxon>Pterygota</taxon>
        <taxon>Neoptera</taxon>
        <taxon>Polyneoptera</taxon>
        <taxon>Phasmatodea</taxon>
        <taxon>Timematodea</taxon>
        <taxon>Timematoidea</taxon>
        <taxon>Timematidae</taxon>
        <taxon>Timema</taxon>
    </lineage>
</organism>
<dbReference type="GO" id="GO:0007346">
    <property type="term" value="P:regulation of mitotic cell cycle"/>
    <property type="evidence" value="ECO:0007669"/>
    <property type="project" value="InterPro"/>
</dbReference>